<reference evidence="6" key="1">
    <citation type="submission" date="2016-05" db="EMBL/GenBank/DDBJ databases">
        <title>Comparative genomics of biotechnologically important yeasts.</title>
        <authorList>
            <consortium name="DOE Joint Genome Institute"/>
            <person name="Riley R."/>
            <person name="Haridas S."/>
            <person name="Wolfe K.H."/>
            <person name="Lopes M.R."/>
            <person name="Hittinger C.T."/>
            <person name="Goker M."/>
            <person name="Salamov A."/>
            <person name="Wisecaver J."/>
            <person name="Long T.M."/>
            <person name="Aerts A.L."/>
            <person name="Barry K."/>
            <person name="Choi C."/>
            <person name="Clum A."/>
            <person name="Coughlan A.Y."/>
            <person name="Deshpande S."/>
            <person name="Douglass A.P."/>
            <person name="Hanson S.J."/>
            <person name="Klenk H.-P."/>
            <person name="Labutti K."/>
            <person name="Lapidus A."/>
            <person name="Lindquist E."/>
            <person name="Lipzen A."/>
            <person name="Meier-Kolthoff J.P."/>
            <person name="Ohm R.A."/>
            <person name="Otillar R.P."/>
            <person name="Pangilinan J."/>
            <person name="Peng Y."/>
            <person name="Rokas A."/>
            <person name="Rosa C.A."/>
            <person name="Scheuner C."/>
            <person name="Sibirny A.A."/>
            <person name="Slot J.C."/>
            <person name="Stielow J.B."/>
            <person name="Sun H."/>
            <person name="Kurtzman C.P."/>
            <person name="Blackwell M."/>
            <person name="Grigoriev I.V."/>
            <person name="Jeffries T.W."/>
        </authorList>
    </citation>
    <scope>NUCLEOTIDE SEQUENCE [LARGE SCALE GENOMIC DNA]</scope>
    <source>
        <strain evidence="6">DSM 1968</strain>
    </source>
</reference>
<feature type="domain" description="Pre-rRNA-processing protein Ipi1 N-terminal" evidence="4">
    <location>
        <begin position="131"/>
        <end position="193"/>
    </location>
</feature>
<evidence type="ECO:0000259" key="4">
    <source>
        <dbReference type="Pfam" id="PF12333"/>
    </source>
</evidence>
<dbReference type="GO" id="GO:0005634">
    <property type="term" value="C:nucleus"/>
    <property type="evidence" value="ECO:0007669"/>
    <property type="project" value="UniProtKB-SubCell"/>
</dbReference>
<dbReference type="InterPro" id="IPR024679">
    <property type="entry name" value="Ipi1_N"/>
</dbReference>
<comment type="subunit">
    <text evidence="3">Component of the RIX1 complex.</text>
</comment>
<comment type="subcellular location">
    <subcellularLocation>
        <location evidence="1 3">Nucleus</location>
    </subcellularLocation>
</comment>
<keyword evidence="3" id="KW-0690">Ribosome biogenesis</keyword>
<dbReference type="RefSeq" id="XP_020050184.1">
    <property type="nucleotide sequence ID" value="XM_020189519.1"/>
</dbReference>
<dbReference type="PANTHER" id="PTHR16056:SF2">
    <property type="entry name" value="TESTIS-EXPRESSED PROTEIN 10"/>
    <property type="match status" value="1"/>
</dbReference>
<dbReference type="FunCoup" id="A0A1D2VQN4">
    <property type="interactions" value="249"/>
</dbReference>
<evidence type="ECO:0000256" key="3">
    <source>
        <dbReference type="RuleBase" id="RU368021"/>
    </source>
</evidence>
<organism evidence="5 6">
    <name type="scientific">Ascoidea rubescens DSM 1968</name>
    <dbReference type="NCBI Taxonomy" id="1344418"/>
    <lineage>
        <taxon>Eukaryota</taxon>
        <taxon>Fungi</taxon>
        <taxon>Dikarya</taxon>
        <taxon>Ascomycota</taxon>
        <taxon>Saccharomycotina</taxon>
        <taxon>Saccharomycetes</taxon>
        <taxon>Ascoideaceae</taxon>
        <taxon>Ascoidea</taxon>
    </lineage>
</organism>
<evidence type="ECO:0000256" key="2">
    <source>
        <dbReference type="ARBA" id="ARBA00023242"/>
    </source>
</evidence>
<dbReference type="EMBL" id="KV454475">
    <property type="protein sequence ID" value="ODV63877.1"/>
    <property type="molecule type" value="Genomic_DNA"/>
</dbReference>
<name>A0A1D2VQN4_9ASCO</name>
<comment type="function">
    <text evidence="3">Component of the RIX1 complex required for processing of ITS2 sequences from 35S pre-rRNA.</text>
</comment>
<evidence type="ECO:0000256" key="1">
    <source>
        <dbReference type="ARBA" id="ARBA00004123"/>
    </source>
</evidence>
<sequence length="195" mass="22486">MGSKRKKAQKAKDFVKPKLKVGKLKPKPTNYTDTSFSTRSIRLPSQSALVEKSFEVELVRNISLTHHFSAQKRKDSLVFIQNNFPRLVKFSINQKYIQQIIASVSKLIIDNDSLVRKEAFCLFEVISAVYLQLNCNTIVLYILTAMTHIDLQIRNDSTKILNLLISKQKNCLDSIAKNNWLKLLKSFFILLNWPL</sequence>
<dbReference type="AlphaFoldDB" id="A0A1D2VQN4"/>
<dbReference type="Proteomes" id="UP000095038">
    <property type="component" value="Unassembled WGS sequence"/>
</dbReference>
<accession>A0A1D2VQN4</accession>
<evidence type="ECO:0000313" key="5">
    <source>
        <dbReference type="EMBL" id="ODV63877.1"/>
    </source>
</evidence>
<protein>
    <recommendedName>
        <fullName evidence="3">Pre-rRNA-processing protein</fullName>
    </recommendedName>
</protein>
<dbReference type="Pfam" id="PF12333">
    <property type="entry name" value="Ipi1_N"/>
    <property type="match status" value="1"/>
</dbReference>
<proteinExistence type="inferred from homology"/>
<gene>
    <name evidence="5" type="ORF">ASCRUDRAFT_18061</name>
</gene>
<dbReference type="GO" id="GO:0006364">
    <property type="term" value="P:rRNA processing"/>
    <property type="evidence" value="ECO:0007669"/>
    <property type="project" value="UniProtKB-UniRule"/>
</dbReference>
<keyword evidence="6" id="KW-1185">Reference proteome</keyword>
<dbReference type="PANTHER" id="PTHR16056">
    <property type="entry name" value="REGULATOR OF MICROTUBULE DYNAMICS PROTEIN"/>
    <property type="match status" value="1"/>
</dbReference>
<dbReference type="GeneID" id="30963155"/>
<keyword evidence="3" id="KW-0698">rRNA processing</keyword>
<evidence type="ECO:0000313" key="6">
    <source>
        <dbReference type="Proteomes" id="UP000095038"/>
    </source>
</evidence>
<dbReference type="STRING" id="1344418.A0A1D2VQN4"/>
<keyword evidence="2 3" id="KW-0539">Nucleus</keyword>
<dbReference type="GO" id="GO:0120330">
    <property type="term" value="C:rixosome complex"/>
    <property type="evidence" value="ECO:0007669"/>
    <property type="project" value="UniProtKB-UniRule"/>
</dbReference>
<comment type="similarity">
    <text evidence="3">Belongs to the IPI1/TEX10 family.</text>
</comment>
<dbReference type="InParanoid" id="A0A1D2VQN4"/>
<feature type="non-terminal residue" evidence="5">
    <location>
        <position position="195"/>
    </location>
</feature>
<dbReference type="OrthoDB" id="361362at2759"/>